<evidence type="ECO:0000256" key="1">
    <source>
        <dbReference type="SAM" id="SignalP"/>
    </source>
</evidence>
<dbReference type="SUPFAM" id="SSF47175">
    <property type="entry name" value="Cytochromes"/>
    <property type="match status" value="1"/>
</dbReference>
<feature type="chain" id="PRO_5045737134" evidence="1">
    <location>
        <begin position="22"/>
        <end position="202"/>
    </location>
</feature>
<dbReference type="PROSITE" id="PS51257">
    <property type="entry name" value="PROKAR_LIPOPROTEIN"/>
    <property type="match status" value="1"/>
</dbReference>
<accession>A0ABX6M4N7</accession>
<dbReference type="InterPro" id="IPR010980">
    <property type="entry name" value="Cyt_c/b562"/>
</dbReference>
<proteinExistence type="predicted"/>
<name>A0ABX6M4N7_9BURK</name>
<evidence type="ECO:0000313" key="3">
    <source>
        <dbReference type="Proteomes" id="UP000503117"/>
    </source>
</evidence>
<dbReference type="InterPro" id="IPR002321">
    <property type="entry name" value="Cyt_c_II"/>
</dbReference>
<protein>
    <submittedName>
        <fullName evidence="2">Cytochrome c</fullName>
    </submittedName>
</protein>
<dbReference type="PROSITE" id="PS51009">
    <property type="entry name" value="CYTCII"/>
    <property type="match status" value="1"/>
</dbReference>
<dbReference type="Proteomes" id="UP000503117">
    <property type="component" value="Chromosome"/>
</dbReference>
<organism evidence="2 3">
    <name type="scientific">Duganella dendranthematis</name>
    <dbReference type="NCBI Taxonomy" id="2728021"/>
    <lineage>
        <taxon>Bacteria</taxon>
        <taxon>Pseudomonadati</taxon>
        <taxon>Pseudomonadota</taxon>
        <taxon>Betaproteobacteria</taxon>
        <taxon>Burkholderiales</taxon>
        <taxon>Oxalobacteraceae</taxon>
        <taxon>Telluria group</taxon>
        <taxon>Duganella</taxon>
    </lineage>
</organism>
<feature type="signal peptide" evidence="1">
    <location>
        <begin position="1"/>
        <end position="21"/>
    </location>
</feature>
<reference evidence="2 3" key="1">
    <citation type="submission" date="2020-04" db="EMBL/GenBank/DDBJ databases">
        <title>Genome sequencing of novel species.</title>
        <authorList>
            <person name="Heo J."/>
            <person name="Kim S.-J."/>
            <person name="Kim J.-S."/>
            <person name="Hong S.-B."/>
            <person name="Kwon S.-W."/>
        </authorList>
    </citation>
    <scope>NUCLEOTIDE SEQUENCE [LARGE SCALE GENOMIC DNA]</scope>
    <source>
        <strain evidence="2 3">AF9R3</strain>
    </source>
</reference>
<keyword evidence="1" id="KW-0732">Signal</keyword>
<dbReference type="Gene3D" id="1.20.120.10">
    <property type="entry name" value="Cytochrome c/b562"/>
    <property type="match status" value="1"/>
</dbReference>
<dbReference type="RefSeq" id="WP_169110815.1">
    <property type="nucleotide sequence ID" value="NZ_CP051684.1"/>
</dbReference>
<dbReference type="EMBL" id="CP051684">
    <property type="protein sequence ID" value="QJD89258.1"/>
    <property type="molecule type" value="Genomic_DNA"/>
</dbReference>
<gene>
    <name evidence="2" type="ORF">HH213_03510</name>
</gene>
<evidence type="ECO:0000313" key="2">
    <source>
        <dbReference type="EMBL" id="QJD89258.1"/>
    </source>
</evidence>
<sequence>MIIPTRHLRRLIGLAALALLAACKPQPETPAPTKAAFVNIPPYAAQITLQDLMNQIVDPEADVIWNATGSIATKKGVVENYPRTDADWEAQRRAVLRLLEASNLLLIPDRKVADTPFESAGPGVYSSAEVQHQIDTRRAVFNSMALNLRGAAQELLKATDTRNVKALLELGDALDKACESCHKTFWYPDEKVPYPPLKPPSP</sequence>
<keyword evidence="3" id="KW-1185">Reference proteome</keyword>